<organism evidence="1 3">
    <name type="scientific">Rangifer tarandus platyrhynchus</name>
    <name type="common">Svalbard reindeer</name>
    <dbReference type="NCBI Taxonomy" id="3082113"/>
    <lineage>
        <taxon>Eukaryota</taxon>
        <taxon>Metazoa</taxon>
        <taxon>Chordata</taxon>
        <taxon>Craniata</taxon>
        <taxon>Vertebrata</taxon>
        <taxon>Euteleostomi</taxon>
        <taxon>Mammalia</taxon>
        <taxon>Eutheria</taxon>
        <taxon>Laurasiatheria</taxon>
        <taxon>Artiodactyla</taxon>
        <taxon>Ruminantia</taxon>
        <taxon>Pecora</taxon>
        <taxon>Cervidae</taxon>
        <taxon>Odocoileinae</taxon>
        <taxon>Rangifer</taxon>
    </lineage>
</organism>
<name>A0ABN8XPE5_RANTA</name>
<dbReference type="Proteomes" id="UP001176941">
    <property type="component" value="Chromosome 12"/>
</dbReference>
<evidence type="ECO:0000313" key="1">
    <source>
        <dbReference type="EMBL" id="CAI9150078.1"/>
    </source>
</evidence>
<proteinExistence type="predicted"/>
<sequence length="104" mass="10996">MWCISTELFVQNTYQTHHLFSIPEDTALIQGPLCDLVSGLLTALADSGLAPPTPSLPSSGGVHCNLFCVISIVKSLSLIPHGLGILKPTGIFAFSLIILGLSHQ</sequence>
<evidence type="ECO:0000313" key="3">
    <source>
        <dbReference type="Proteomes" id="UP001176941"/>
    </source>
</evidence>
<protein>
    <submittedName>
        <fullName evidence="1">Uncharacterized protein</fullName>
    </submittedName>
</protein>
<evidence type="ECO:0000313" key="2">
    <source>
        <dbReference type="EMBL" id="CAI9155122.1"/>
    </source>
</evidence>
<dbReference type="EMBL" id="OX459948">
    <property type="protein sequence ID" value="CAI9155122.1"/>
    <property type="molecule type" value="Genomic_DNA"/>
</dbReference>
<accession>A0ABN8XPE5</accession>
<keyword evidence="3" id="KW-1185">Reference proteome</keyword>
<gene>
    <name evidence="1" type="ORF">MRATA1EN1_LOCUS31696</name>
    <name evidence="2" type="ORF">MRATA1EN1_LOCUS4084</name>
</gene>
<dbReference type="EMBL" id="CATKSN020000645">
    <property type="protein sequence ID" value="CAI9150078.1"/>
    <property type="molecule type" value="Genomic_DNA"/>
</dbReference>
<reference evidence="1 3" key="1">
    <citation type="submission" date="2023-04" db="EMBL/GenBank/DDBJ databases">
        <authorList>
            <consortium name="ELIXIR-Norway"/>
        </authorList>
    </citation>
    <scope>NUCLEOTIDE SEQUENCE [LARGE SCALE GENOMIC DNA]</scope>
</reference>
<dbReference type="Proteomes" id="UP001176941">
    <property type="component" value="Unassembled WGS sequence"/>
</dbReference>